<protein>
    <submittedName>
        <fullName evidence="2">Uncharacterized protein</fullName>
    </submittedName>
</protein>
<feature type="compositionally biased region" description="Basic and acidic residues" evidence="1">
    <location>
        <begin position="102"/>
        <end position="112"/>
    </location>
</feature>
<dbReference type="VEuPathDB" id="FungiDB:PGTG_22439"/>
<feature type="region of interest" description="Disordered" evidence="1">
    <location>
        <begin position="102"/>
        <end position="132"/>
    </location>
</feature>
<dbReference type="InParanoid" id="H6QUG0"/>
<sequence>MGIGCCPAADSTQIPGRGYASGPPGMGAHRGPTNIPSKLRRNAPSSQTCHPLRFAYLYGCVQLAGFTKSARAHACWVYHGKHFYNVDAVLYDRPLCFFTHFSSRDKSGRPNPEDSYPPKVINDAKTEGKRPSYKPLRAEVRLGEAKCTAPESR</sequence>
<dbReference type="GeneID" id="13542434"/>
<evidence type="ECO:0000313" key="2">
    <source>
        <dbReference type="EMBL" id="EHS64623.1"/>
    </source>
</evidence>
<dbReference type="OrthoDB" id="10289471at2759"/>
<evidence type="ECO:0000256" key="1">
    <source>
        <dbReference type="SAM" id="MobiDB-lite"/>
    </source>
</evidence>
<feature type="compositionally biased region" description="Basic and acidic residues" evidence="1">
    <location>
        <begin position="122"/>
        <end position="132"/>
    </location>
</feature>
<keyword evidence="3" id="KW-1185">Reference proteome</keyword>
<evidence type="ECO:0000313" key="3">
    <source>
        <dbReference type="Proteomes" id="UP000008783"/>
    </source>
</evidence>
<proteinExistence type="predicted"/>
<dbReference type="EMBL" id="DS178339">
    <property type="protein sequence ID" value="EHS64623.1"/>
    <property type="molecule type" value="Genomic_DNA"/>
</dbReference>
<accession>H6QUG0</accession>
<reference evidence="3" key="1">
    <citation type="journal article" date="2011" name="Proc. Natl. Acad. Sci. U.S.A.">
        <title>Obligate biotrophy features unraveled by the genomic analysis of rust fungi.</title>
        <authorList>
            <person name="Duplessis S."/>
            <person name="Cuomo C.A."/>
            <person name="Lin Y.-C."/>
            <person name="Aerts A."/>
            <person name="Tisserant E."/>
            <person name="Veneault-Fourrey C."/>
            <person name="Joly D.L."/>
            <person name="Hacquard S."/>
            <person name="Amselem J."/>
            <person name="Cantarel B.L."/>
            <person name="Chiu R."/>
            <person name="Coutinho P.M."/>
            <person name="Feau N."/>
            <person name="Field M."/>
            <person name="Frey P."/>
            <person name="Gelhaye E."/>
            <person name="Goldberg J."/>
            <person name="Grabherr M.G."/>
            <person name="Kodira C.D."/>
            <person name="Kohler A."/>
            <person name="Kuees U."/>
            <person name="Lindquist E.A."/>
            <person name="Lucas S.M."/>
            <person name="Mago R."/>
            <person name="Mauceli E."/>
            <person name="Morin E."/>
            <person name="Murat C."/>
            <person name="Pangilinan J.L."/>
            <person name="Park R."/>
            <person name="Pearson M."/>
            <person name="Quesneville H."/>
            <person name="Rouhier N."/>
            <person name="Sakthikumar S."/>
            <person name="Salamov A.A."/>
            <person name="Schmutz J."/>
            <person name="Selles B."/>
            <person name="Shapiro H."/>
            <person name="Tanguay P."/>
            <person name="Tuskan G.A."/>
            <person name="Henrissat B."/>
            <person name="Van de Peer Y."/>
            <person name="Rouze P."/>
            <person name="Ellis J.G."/>
            <person name="Dodds P.N."/>
            <person name="Schein J.E."/>
            <person name="Zhong S."/>
            <person name="Hamelin R.C."/>
            <person name="Grigoriev I.V."/>
            <person name="Szabo L.J."/>
            <person name="Martin F."/>
        </authorList>
    </citation>
    <scope>NUCLEOTIDE SEQUENCE [LARGE SCALE GENOMIC DNA]</scope>
    <source>
        <strain evidence="3">CRL 75-36-700-3 / race SCCL</strain>
    </source>
</reference>
<dbReference type="HOGENOM" id="CLU_1778368_0_0_1"/>
<dbReference type="KEGG" id="pgr:PGTG_22439"/>
<organism evidence="2 3">
    <name type="scientific">Puccinia graminis f. sp. tritici (strain CRL 75-36-700-3 / race SCCL)</name>
    <name type="common">Black stem rust fungus</name>
    <dbReference type="NCBI Taxonomy" id="418459"/>
    <lineage>
        <taxon>Eukaryota</taxon>
        <taxon>Fungi</taxon>
        <taxon>Dikarya</taxon>
        <taxon>Basidiomycota</taxon>
        <taxon>Pucciniomycotina</taxon>
        <taxon>Pucciniomycetes</taxon>
        <taxon>Pucciniales</taxon>
        <taxon>Pucciniaceae</taxon>
        <taxon>Puccinia</taxon>
    </lineage>
</organism>
<dbReference type="AlphaFoldDB" id="H6QUG0"/>
<name>H6QUG0_PUCGT</name>
<gene>
    <name evidence="2" type="ORF">PGTG_22439</name>
</gene>
<dbReference type="RefSeq" id="XP_003888847.1">
    <property type="nucleotide sequence ID" value="XM_003888798.1"/>
</dbReference>
<dbReference type="Proteomes" id="UP000008783">
    <property type="component" value="Unassembled WGS sequence"/>
</dbReference>